<reference evidence="1 2" key="1">
    <citation type="submission" date="2016-02" db="EMBL/GenBank/DDBJ databases">
        <title>Complete genome sequence of Pseudomonas azotoformans S4.</title>
        <authorList>
            <person name="Fang Y."/>
            <person name="Wu L."/>
            <person name="Feng G."/>
        </authorList>
    </citation>
    <scope>NUCLEOTIDE SEQUENCE [LARGE SCALE GENOMIC DNA]</scope>
    <source>
        <strain evidence="1 2">S4</strain>
    </source>
</reference>
<gene>
    <name evidence="1" type="ORF">AYR47_06315</name>
</gene>
<accession>A0A127HU07</accession>
<dbReference type="RefSeq" id="WP_061434639.1">
    <property type="nucleotide sequence ID" value="NZ_CP014546.1"/>
</dbReference>
<dbReference type="Proteomes" id="UP000070516">
    <property type="component" value="Chromosome"/>
</dbReference>
<evidence type="ECO:0000313" key="2">
    <source>
        <dbReference type="Proteomes" id="UP000070516"/>
    </source>
</evidence>
<proteinExistence type="predicted"/>
<evidence type="ECO:0000313" key="1">
    <source>
        <dbReference type="EMBL" id="AMN77963.1"/>
    </source>
</evidence>
<protein>
    <submittedName>
        <fullName evidence="1">Uncharacterized protein</fullName>
    </submittedName>
</protein>
<dbReference type="KEGG" id="pazo:AYR47_06315"/>
<organism evidence="1 2">
    <name type="scientific">Pseudomonas azotoformans</name>
    <dbReference type="NCBI Taxonomy" id="47878"/>
    <lineage>
        <taxon>Bacteria</taxon>
        <taxon>Pseudomonadati</taxon>
        <taxon>Pseudomonadota</taxon>
        <taxon>Gammaproteobacteria</taxon>
        <taxon>Pseudomonadales</taxon>
        <taxon>Pseudomonadaceae</taxon>
        <taxon>Pseudomonas</taxon>
    </lineage>
</organism>
<sequence>MKKMQGFTNLFSTVNSHTDNDWVYTKMDKWEEEPGNAIFYLISEEEIDDLEEDDKTVENSAGELIPKSLEKENVETWLDVQTLQAIFEVIQKKVTAPDNDILIRAINHYREYDDFMEG</sequence>
<dbReference type="EMBL" id="CP014546">
    <property type="protein sequence ID" value="AMN77963.1"/>
    <property type="molecule type" value="Genomic_DNA"/>
</dbReference>
<dbReference type="AlphaFoldDB" id="A0A127HU07"/>
<name>A0A127HU07_PSEAZ</name>